<keyword evidence="3" id="KW-1185">Reference proteome</keyword>
<comment type="caution">
    <text evidence="2">The sequence shown here is derived from an EMBL/GenBank/DDBJ whole genome shotgun (WGS) entry which is preliminary data.</text>
</comment>
<evidence type="ECO:0000313" key="3">
    <source>
        <dbReference type="Proteomes" id="UP001418222"/>
    </source>
</evidence>
<reference evidence="2 3" key="1">
    <citation type="journal article" date="2022" name="Nat. Plants">
        <title>Genomes of leafy and leafless Platanthera orchids illuminate the evolution of mycoheterotrophy.</title>
        <authorList>
            <person name="Li M.H."/>
            <person name="Liu K.W."/>
            <person name="Li Z."/>
            <person name="Lu H.C."/>
            <person name="Ye Q.L."/>
            <person name="Zhang D."/>
            <person name="Wang J.Y."/>
            <person name="Li Y.F."/>
            <person name="Zhong Z.M."/>
            <person name="Liu X."/>
            <person name="Yu X."/>
            <person name="Liu D.K."/>
            <person name="Tu X.D."/>
            <person name="Liu B."/>
            <person name="Hao Y."/>
            <person name="Liao X.Y."/>
            <person name="Jiang Y.T."/>
            <person name="Sun W.H."/>
            <person name="Chen J."/>
            <person name="Chen Y.Q."/>
            <person name="Ai Y."/>
            <person name="Zhai J.W."/>
            <person name="Wu S.S."/>
            <person name="Zhou Z."/>
            <person name="Hsiao Y.Y."/>
            <person name="Wu W.L."/>
            <person name="Chen Y.Y."/>
            <person name="Lin Y.F."/>
            <person name="Hsu J.L."/>
            <person name="Li C.Y."/>
            <person name="Wang Z.W."/>
            <person name="Zhao X."/>
            <person name="Zhong W.Y."/>
            <person name="Ma X.K."/>
            <person name="Ma L."/>
            <person name="Huang J."/>
            <person name="Chen G.Z."/>
            <person name="Huang M.Z."/>
            <person name="Huang L."/>
            <person name="Peng D.H."/>
            <person name="Luo Y.B."/>
            <person name="Zou S.Q."/>
            <person name="Chen S.P."/>
            <person name="Lan S."/>
            <person name="Tsai W.C."/>
            <person name="Van de Peer Y."/>
            <person name="Liu Z.J."/>
        </authorList>
    </citation>
    <scope>NUCLEOTIDE SEQUENCE [LARGE SCALE GENOMIC DNA]</scope>
    <source>
        <strain evidence="2">Lor287</strain>
    </source>
</reference>
<feature type="domain" description="Reverse transcriptase Ty1/copia-type" evidence="1">
    <location>
        <begin position="3"/>
        <end position="90"/>
    </location>
</feature>
<accession>A0AAP0BKK8</accession>
<dbReference type="EMBL" id="JBBWWQ010000007">
    <property type="protein sequence ID" value="KAK8942637.1"/>
    <property type="molecule type" value="Genomic_DNA"/>
</dbReference>
<gene>
    <name evidence="2" type="ORF">KSP39_PZI008749</name>
</gene>
<evidence type="ECO:0000259" key="1">
    <source>
        <dbReference type="Pfam" id="PF07727"/>
    </source>
</evidence>
<dbReference type="PANTHER" id="PTHR11439">
    <property type="entry name" value="GAG-POL-RELATED RETROTRANSPOSON"/>
    <property type="match status" value="1"/>
</dbReference>
<dbReference type="SUPFAM" id="SSF56672">
    <property type="entry name" value="DNA/RNA polymerases"/>
    <property type="match status" value="1"/>
</dbReference>
<organism evidence="2 3">
    <name type="scientific">Platanthera zijinensis</name>
    <dbReference type="NCBI Taxonomy" id="2320716"/>
    <lineage>
        <taxon>Eukaryota</taxon>
        <taxon>Viridiplantae</taxon>
        <taxon>Streptophyta</taxon>
        <taxon>Embryophyta</taxon>
        <taxon>Tracheophyta</taxon>
        <taxon>Spermatophyta</taxon>
        <taxon>Magnoliopsida</taxon>
        <taxon>Liliopsida</taxon>
        <taxon>Asparagales</taxon>
        <taxon>Orchidaceae</taxon>
        <taxon>Orchidoideae</taxon>
        <taxon>Orchideae</taxon>
        <taxon>Orchidinae</taxon>
        <taxon>Platanthera</taxon>
    </lineage>
</organism>
<dbReference type="AlphaFoldDB" id="A0AAP0BKK8"/>
<dbReference type="InterPro" id="IPR013103">
    <property type="entry name" value="RVT_2"/>
</dbReference>
<name>A0AAP0BKK8_9ASPA</name>
<dbReference type="CDD" id="cd09272">
    <property type="entry name" value="RNase_HI_RT_Ty1"/>
    <property type="match status" value="1"/>
</dbReference>
<dbReference type="Proteomes" id="UP001418222">
    <property type="component" value="Unassembled WGS sequence"/>
</dbReference>
<dbReference type="PANTHER" id="PTHR11439:SF463">
    <property type="entry name" value="REVERSE TRANSCRIPTASE TY1_COPIA-TYPE DOMAIN-CONTAINING PROTEIN"/>
    <property type="match status" value="1"/>
</dbReference>
<protein>
    <recommendedName>
        <fullName evidence="1">Reverse transcriptase Ty1/copia-type domain-containing protein</fullName>
    </recommendedName>
</protein>
<sequence length="354" mass="39672">MALPPGLTPSGSKGKVCRLRRPLYDLKQSARAWFGRFHKAMHRFGYRQSNVDHTLFIRINKGKLTVLIVYVDDIIITEDDKEEIQALKEKKYVLDLLEATGMSGCRPADTPIEANHKLGREDDDVIDDIPSYQRLVGKLIYLSHTRPDISYAVGVLSRFMHSPKARHIDAAHCVLRYLKSSPGKGILFSPNKELTIEVYTDADWAGSPTDKRYTTGYCSMVGGNVVSWRSKKQHVVARSSAEAEFRAVSHGICEGLWVSTILKELGLKGSEPIRLYCDNKAAISIAHNPVQHDRTKHIEIDRHFIKENIDRGTVVIPFIPSDQQLADVLTKGLSSSMFADIIGKFGMADITRPT</sequence>
<dbReference type="Pfam" id="PF07727">
    <property type="entry name" value="RVT_2"/>
    <property type="match status" value="1"/>
</dbReference>
<proteinExistence type="predicted"/>
<dbReference type="InterPro" id="IPR043502">
    <property type="entry name" value="DNA/RNA_pol_sf"/>
</dbReference>
<evidence type="ECO:0000313" key="2">
    <source>
        <dbReference type="EMBL" id="KAK8942637.1"/>
    </source>
</evidence>